<dbReference type="RefSeq" id="WP_289215862.1">
    <property type="nucleotide sequence ID" value="NZ_JAPVRC010000004.1"/>
</dbReference>
<evidence type="ECO:0000313" key="1">
    <source>
        <dbReference type="EMBL" id="MFC7321932.1"/>
    </source>
</evidence>
<organism evidence="1 2">
    <name type="scientific">Halobacillus campisalis</name>
    <dbReference type="NCBI Taxonomy" id="435909"/>
    <lineage>
        <taxon>Bacteria</taxon>
        <taxon>Bacillati</taxon>
        <taxon>Bacillota</taxon>
        <taxon>Bacilli</taxon>
        <taxon>Bacillales</taxon>
        <taxon>Bacillaceae</taxon>
        <taxon>Halobacillus</taxon>
    </lineage>
</organism>
<dbReference type="Proteomes" id="UP001596494">
    <property type="component" value="Unassembled WGS sequence"/>
</dbReference>
<dbReference type="EMBL" id="JBHTBY010000011">
    <property type="protein sequence ID" value="MFC7321932.1"/>
    <property type="molecule type" value="Genomic_DNA"/>
</dbReference>
<proteinExistence type="predicted"/>
<evidence type="ECO:0000313" key="2">
    <source>
        <dbReference type="Proteomes" id="UP001596494"/>
    </source>
</evidence>
<reference evidence="2" key="1">
    <citation type="journal article" date="2019" name="Int. J. Syst. Evol. Microbiol.">
        <title>The Global Catalogue of Microorganisms (GCM) 10K type strain sequencing project: providing services to taxonomists for standard genome sequencing and annotation.</title>
        <authorList>
            <consortium name="The Broad Institute Genomics Platform"/>
            <consortium name="The Broad Institute Genome Sequencing Center for Infectious Disease"/>
            <person name="Wu L."/>
            <person name="Ma J."/>
        </authorList>
    </citation>
    <scope>NUCLEOTIDE SEQUENCE [LARGE SCALE GENOMIC DNA]</scope>
    <source>
        <strain evidence="2">CCUG 73951</strain>
    </source>
</reference>
<sequence>MNFYKEDDDLRKILKKQLEPSFFVWADRKGQPKLIKFNTKGEDISEVWVNEGCRNTI</sequence>
<evidence type="ECO:0008006" key="3">
    <source>
        <dbReference type="Google" id="ProtNLM"/>
    </source>
</evidence>
<gene>
    <name evidence="1" type="ORF">ACFQMN_13675</name>
</gene>
<keyword evidence="2" id="KW-1185">Reference proteome</keyword>
<protein>
    <recommendedName>
        <fullName evidence="3">Pyridoxamine 5'-phosphate oxidase putative domain-containing protein</fullName>
    </recommendedName>
</protein>
<name>A0ABW2K6I3_9BACI</name>
<accession>A0ABW2K6I3</accession>
<comment type="caution">
    <text evidence="1">The sequence shown here is derived from an EMBL/GenBank/DDBJ whole genome shotgun (WGS) entry which is preliminary data.</text>
</comment>